<evidence type="ECO:0000256" key="6">
    <source>
        <dbReference type="SAM" id="MobiDB-lite"/>
    </source>
</evidence>
<evidence type="ECO:0000256" key="7">
    <source>
        <dbReference type="SAM" id="Phobius"/>
    </source>
</evidence>
<evidence type="ECO:0000256" key="5">
    <source>
        <dbReference type="ARBA" id="ARBA00038359"/>
    </source>
</evidence>
<feature type="compositionally biased region" description="Polar residues" evidence="6">
    <location>
        <begin position="217"/>
        <end position="229"/>
    </location>
</feature>
<dbReference type="AlphaFoldDB" id="A0A1Y2A1K1"/>
<protein>
    <recommendedName>
        <fullName evidence="8">Rhodopsin domain-containing protein</fullName>
    </recommendedName>
</protein>
<feature type="domain" description="Rhodopsin" evidence="8">
    <location>
        <begin position="5"/>
        <end position="175"/>
    </location>
</feature>
<evidence type="ECO:0000256" key="2">
    <source>
        <dbReference type="ARBA" id="ARBA00022692"/>
    </source>
</evidence>
<evidence type="ECO:0000256" key="3">
    <source>
        <dbReference type="ARBA" id="ARBA00022989"/>
    </source>
</evidence>
<sequence length="251" mass="28190">MAGAYLYITCLVAAKLSINLLHIRVTERFPRLNAWAIRSVYFIIFSWIFNLFAASFSCFPFSRRWNGMVGIEKPCNPIVRSWDFWAHIALHVITDIWLCILPFPALAQLRTKPKLRVAIFCVYGLAFCSVIATIIRAVLLGISPRDNAHAIFILSTIETSILITVAALPPVSSAFTHRFMTESTGSYMLGRVKMTDTSHRKTLSQLHDDGADKIKPNVSTQSASTSTQEMNRDCDESELVARLDGKTQVIF</sequence>
<feature type="transmembrane region" description="Helical" evidence="7">
    <location>
        <begin position="35"/>
        <end position="56"/>
    </location>
</feature>
<evidence type="ECO:0000256" key="1">
    <source>
        <dbReference type="ARBA" id="ARBA00004141"/>
    </source>
</evidence>
<reference evidence="9 10" key="1">
    <citation type="submission" date="2016-07" db="EMBL/GenBank/DDBJ databases">
        <title>Pervasive Adenine N6-methylation of Active Genes in Fungi.</title>
        <authorList>
            <consortium name="DOE Joint Genome Institute"/>
            <person name="Mondo S.J."/>
            <person name="Dannebaum R.O."/>
            <person name="Kuo R.C."/>
            <person name="Labutti K."/>
            <person name="Haridas S."/>
            <person name="Kuo A."/>
            <person name="Salamov A."/>
            <person name="Ahrendt S.R."/>
            <person name="Lipzen A."/>
            <person name="Sullivan W."/>
            <person name="Andreopoulos W.B."/>
            <person name="Clum A."/>
            <person name="Lindquist E."/>
            <person name="Daum C."/>
            <person name="Ramamoorthy G.K."/>
            <person name="Gryganskyi A."/>
            <person name="Culley D."/>
            <person name="Magnuson J.K."/>
            <person name="James T.Y."/>
            <person name="O'Malley M.A."/>
            <person name="Stajich J.E."/>
            <person name="Spatafora J.W."/>
            <person name="Visel A."/>
            <person name="Grigoriev I.V."/>
        </authorList>
    </citation>
    <scope>NUCLEOTIDE SEQUENCE [LARGE SCALE GENOMIC DNA]</scope>
    <source>
        <strain evidence="9 10">CBS 115471</strain>
    </source>
</reference>
<dbReference type="PANTHER" id="PTHR33048">
    <property type="entry name" value="PTH11-LIKE INTEGRAL MEMBRANE PROTEIN (AFU_ORTHOLOGUE AFUA_5G11245)"/>
    <property type="match status" value="1"/>
</dbReference>
<feature type="transmembrane region" description="Helical" evidence="7">
    <location>
        <begin position="6"/>
        <end position="23"/>
    </location>
</feature>
<evidence type="ECO:0000313" key="10">
    <source>
        <dbReference type="Proteomes" id="UP000193144"/>
    </source>
</evidence>
<dbReference type="InterPro" id="IPR049326">
    <property type="entry name" value="Rhodopsin_dom_fungi"/>
</dbReference>
<dbReference type="PANTHER" id="PTHR33048:SF47">
    <property type="entry name" value="INTEGRAL MEMBRANE PROTEIN-RELATED"/>
    <property type="match status" value="1"/>
</dbReference>
<dbReference type="Proteomes" id="UP000193144">
    <property type="component" value="Unassembled WGS sequence"/>
</dbReference>
<dbReference type="Pfam" id="PF20684">
    <property type="entry name" value="Fung_rhodopsin"/>
    <property type="match status" value="1"/>
</dbReference>
<dbReference type="GO" id="GO:0016020">
    <property type="term" value="C:membrane"/>
    <property type="evidence" value="ECO:0007669"/>
    <property type="project" value="UniProtKB-SubCell"/>
</dbReference>
<name>A0A1Y2A1K1_9PLEO</name>
<keyword evidence="10" id="KW-1185">Reference proteome</keyword>
<evidence type="ECO:0000259" key="8">
    <source>
        <dbReference type="Pfam" id="PF20684"/>
    </source>
</evidence>
<dbReference type="OrthoDB" id="3784089at2759"/>
<accession>A0A1Y2A1K1</accession>
<proteinExistence type="inferred from homology"/>
<comment type="similarity">
    <text evidence="5">Belongs to the SAT4 family.</text>
</comment>
<keyword evidence="4 7" id="KW-0472">Membrane</keyword>
<dbReference type="EMBL" id="MCFA01000018">
    <property type="protein sequence ID" value="ORY16411.1"/>
    <property type="molecule type" value="Genomic_DNA"/>
</dbReference>
<comment type="caution">
    <text evidence="9">The sequence shown here is derived from an EMBL/GenBank/DDBJ whole genome shotgun (WGS) entry which is preliminary data.</text>
</comment>
<organism evidence="9 10">
    <name type="scientific">Clohesyomyces aquaticus</name>
    <dbReference type="NCBI Taxonomy" id="1231657"/>
    <lineage>
        <taxon>Eukaryota</taxon>
        <taxon>Fungi</taxon>
        <taxon>Dikarya</taxon>
        <taxon>Ascomycota</taxon>
        <taxon>Pezizomycotina</taxon>
        <taxon>Dothideomycetes</taxon>
        <taxon>Pleosporomycetidae</taxon>
        <taxon>Pleosporales</taxon>
        <taxon>Lindgomycetaceae</taxon>
        <taxon>Clohesyomyces</taxon>
    </lineage>
</organism>
<feature type="region of interest" description="Disordered" evidence="6">
    <location>
        <begin position="209"/>
        <end position="233"/>
    </location>
</feature>
<comment type="subcellular location">
    <subcellularLocation>
        <location evidence="1">Membrane</location>
        <topology evidence="1">Multi-pass membrane protein</topology>
    </subcellularLocation>
</comment>
<feature type="transmembrane region" description="Helical" evidence="7">
    <location>
        <begin position="148"/>
        <end position="168"/>
    </location>
</feature>
<feature type="transmembrane region" description="Helical" evidence="7">
    <location>
        <begin position="117"/>
        <end position="142"/>
    </location>
</feature>
<dbReference type="InterPro" id="IPR052337">
    <property type="entry name" value="SAT4-like"/>
</dbReference>
<gene>
    <name evidence="9" type="ORF">BCR34DRAFT_597698</name>
</gene>
<keyword evidence="2 7" id="KW-0812">Transmembrane</keyword>
<evidence type="ECO:0000313" key="9">
    <source>
        <dbReference type="EMBL" id="ORY16411.1"/>
    </source>
</evidence>
<feature type="transmembrane region" description="Helical" evidence="7">
    <location>
        <begin position="84"/>
        <end position="105"/>
    </location>
</feature>
<keyword evidence="3 7" id="KW-1133">Transmembrane helix</keyword>
<evidence type="ECO:0000256" key="4">
    <source>
        <dbReference type="ARBA" id="ARBA00023136"/>
    </source>
</evidence>